<dbReference type="AlphaFoldDB" id="A0A2S8G1J7"/>
<protein>
    <submittedName>
        <fullName evidence="2">Uncharacterized protein</fullName>
    </submittedName>
</protein>
<feature type="region of interest" description="Disordered" evidence="1">
    <location>
        <begin position="58"/>
        <end position="80"/>
    </location>
</feature>
<proteinExistence type="predicted"/>
<dbReference type="Proteomes" id="UP000239388">
    <property type="component" value="Unassembled WGS sequence"/>
</dbReference>
<name>A0A2S8G1J7_9BACT</name>
<dbReference type="EMBL" id="PUIB01000011">
    <property type="protein sequence ID" value="PQO38325.1"/>
    <property type="molecule type" value="Genomic_DNA"/>
</dbReference>
<comment type="caution">
    <text evidence="2">The sequence shown here is derived from an EMBL/GenBank/DDBJ whole genome shotgun (WGS) entry which is preliminary data.</text>
</comment>
<evidence type="ECO:0000256" key="1">
    <source>
        <dbReference type="SAM" id="MobiDB-lite"/>
    </source>
</evidence>
<accession>A0A2S8G1J7</accession>
<evidence type="ECO:0000313" key="2">
    <source>
        <dbReference type="EMBL" id="PQO38325.1"/>
    </source>
</evidence>
<organism evidence="2 3">
    <name type="scientific">Blastopirellula marina</name>
    <dbReference type="NCBI Taxonomy" id="124"/>
    <lineage>
        <taxon>Bacteria</taxon>
        <taxon>Pseudomonadati</taxon>
        <taxon>Planctomycetota</taxon>
        <taxon>Planctomycetia</taxon>
        <taxon>Pirellulales</taxon>
        <taxon>Pirellulaceae</taxon>
        <taxon>Blastopirellula</taxon>
    </lineage>
</organism>
<evidence type="ECO:0000313" key="3">
    <source>
        <dbReference type="Proteomes" id="UP000239388"/>
    </source>
</evidence>
<gene>
    <name evidence="2" type="ORF">C5Y98_09665</name>
</gene>
<sequence length="80" mass="8351">MAGFTLAVAHMIAAIRPIASFLAMIGFLLLGRARAAFLYGFTSAATVRSCLVKVKVNSAGSTSPEGNARKPANVVEQIAR</sequence>
<reference evidence="2 3" key="1">
    <citation type="submission" date="2018-02" db="EMBL/GenBank/DDBJ databases">
        <title>Comparative genomes isolates from brazilian mangrove.</title>
        <authorList>
            <person name="Araujo J.E."/>
            <person name="Taketani R.G."/>
            <person name="Silva M.C.P."/>
            <person name="Loureco M.V."/>
            <person name="Andreote F.D."/>
        </authorList>
    </citation>
    <scope>NUCLEOTIDE SEQUENCE [LARGE SCALE GENOMIC DNA]</scope>
    <source>
        <strain evidence="2 3">NAP PRIS-MGV</strain>
    </source>
</reference>